<keyword evidence="2" id="KW-1185">Reference proteome</keyword>
<protein>
    <submittedName>
        <fullName evidence="1">Uncharacterized protein</fullName>
    </submittedName>
</protein>
<accession>A0AAV5RFY0</accession>
<evidence type="ECO:0000313" key="2">
    <source>
        <dbReference type="Proteomes" id="UP001362899"/>
    </source>
</evidence>
<organism evidence="1 2">
    <name type="scientific">Starmerella bacillaris</name>
    <name type="common">Yeast</name>
    <name type="synonym">Candida zemplinina</name>
    <dbReference type="NCBI Taxonomy" id="1247836"/>
    <lineage>
        <taxon>Eukaryota</taxon>
        <taxon>Fungi</taxon>
        <taxon>Dikarya</taxon>
        <taxon>Ascomycota</taxon>
        <taxon>Saccharomycotina</taxon>
        <taxon>Dipodascomycetes</taxon>
        <taxon>Dipodascales</taxon>
        <taxon>Trichomonascaceae</taxon>
        <taxon>Starmerella</taxon>
    </lineage>
</organism>
<evidence type="ECO:0000313" key="1">
    <source>
        <dbReference type="EMBL" id="GMM50003.1"/>
    </source>
</evidence>
<sequence>MRISPYFPIAVEEDNSRKFTFRNNVVNAGFGNMITIKGMPGLCTKSELEINITHPRNLLFPVYDSKSYNNLFSIELMSVLYNQRRGVLGVVKGIILSNLESLITATSSPEYKRQIIRELSLIKDEDYTLVIGMSENFDEVDPELAALFPKKHLTYEVFNELYYYNLYERIYECPNRLVRGMPEELHESPEAIILREKNVALSLKEAESEVREKRRAHNSLLNAGFESTILVKGPWEFTSKMCLENFLYYRESLDNLFEVYDSRSYIAESNWKFSFSFLDYNDNYTKDESWRGKARGVILTQLECLITNETSPVMKDLILKKFNYAQNNDNFLVIGISEHIDQVDPDLVACFAERKEGYGFFDRIEIYNQEDCCKRRLEKMNTVLHTSTYEIDTSLEWDVTTPIEPFLSWDSDGDPRYN</sequence>
<reference evidence="1 2" key="1">
    <citation type="journal article" date="2023" name="Elife">
        <title>Identification of key yeast species and microbe-microbe interactions impacting larval growth of Drosophila in the wild.</title>
        <authorList>
            <person name="Mure A."/>
            <person name="Sugiura Y."/>
            <person name="Maeda R."/>
            <person name="Honda K."/>
            <person name="Sakurai N."/>
            <person name="Takahashi Y."/>
            <person name="Watada M."/>
            <person name="Katoh T."/>
            <person name="Gotoh A."/>
            <person name="Gotoh Y."/>
            <person name="Taniguchi I."/>
            <person name="Nakamura K."/>
            <person name="Hayashi T."/>
            <person name="Katayama T."/>
            <person name="Uemura T."/>
            <person name="Hattori Y."/>
        </authorList>
    </citation>
    <scope>NUCLEOTIDE SEQUENCE [LARGE SCALE GENOMIC DNA]</scope>
    <source>
        <strain evidence="1 2">SB-73</strain>
    </source>
</reference>
<dbReference type="Proteomes" id="UP001362899">
    <property type="component" value="Unassembled WGS sequence"/>
</dbReference>
<dbReference type="AlphaFoldDB" id="A0AAV5RFY0"/>
<name>A0AAV5RFY0_STABA</name>
<proteinExistence type="predicted"/>
<dbReference type="EMBL" id="BTGC01000003">
    <property type="protein sequence ID" value="GMM50003.1"/>
    <property type="molecule type" value="Genomic_DNA"/>
</dbReference>
<comment type="caution">
    <text evidence="1">The sequence shown here is derived from an EMBL/GenBank/DDBJ whole genome shotgun (WGS) entry which is preliminary data.</text>
</comment>
<gene>
    <name evidence="1" type="ORF">DASB73_009610</name>
</gene>